<name>A0A7R9Q3X4_9ACAR</name>
<accession>A0A7R9Q3X4</accession>
<dbReference type="PANTHER" id="PTHR43975">
    <property type="entry name" value="ZGC:101858"/>
    <property type="match status" value="1"/>
</dbReference>
<keyword evidence="2" id="KW-1185">Reference proteome</keyword>
<dbReference type="AlphaFoldDB" id="A0A7R9Q3X4"/>
<gene>
    <name evidence="1" type="ORF">OSB1V03_LOCUS10843</name>
</gene>
<dbReference type="FunFam" id="3.40.50.720:FF:000084">
    <property type="entry name" value="Short-chain dehydrogenase reductase"/>
    <property type="match status" value="1"/>
</dbReference>
<dbReference type="Proteomes" id="UP000759131">
    <property type="component" value="Unassembled WGS sequence"/>
</dbReference>
<dbReference type="PANTHER" id="PTHR43975:SF2">
    <property type="entry name" value="EG:BACR7A4.14 PROTEIN-RELATED"/>
    <property type="match status" value="1"/>
</dbReference>
<feature type="non-terminal residue" evidence="1">
    <location>
        <position position="1"/>
    </location>
</feature>
<organism evidence="1">
    <name type="scientific">Medioppia subpectinata</name>
    <dbReference type="NCBI Taxonomy" id="1979941"/>
    <lineage>
        <taxon>Eukaryota</taxon>
        <taxon>Metazoa</taxon>
        <taxon>Ecdysozoa</taxon>
        <taxon>Arthropoda</taxon>
        <taxon>Chelicerata</taxon>
        <taxon>Arachnida</taxon>
        <taxon>Acari</taxon>
        <taxon>Acariformes</taxon>
        <taxon>Sarcoptiformes</taxon>
        <taxon>Oribatida</taxon>
        <taxon>Brachypylina</taxon>
        <taxon>Oppioidea</taxon>
        <taxon>Oppiidae</taxon>
        <taxon>Medioppia</taxon>
    </lineage>
</organism>
<dbReference type="EMBL" id="OC862676">
    <property type="protein sequence ID" value="CAD7630430.1"/>
    <property type="molecule type" value="Genomic_DNA"/>
</dbReference>
<dbReference type="EMBL" id="CAJPIZ010008101">
    <property type="protein sequence ID" value="CAG2110860.1"/>
    <property type="molecule type" value="Genomic_DNA"/>
</dbReference>
<sequence>VILVSIAAGDYSIDDYKAVGNSRNFTGKVVLVSGSSSGIGEGIVKLFSLLGASVVVTGRKAADISKVAKECLELSPKKLKPLEVVGDLTKSADVNNLIEATIKTYGKLDVLVNNAGIRKPANITQPDILQIWDQTEAINMRAIIELTHLAVPHLDKTNGSIIDISAVNAYAPIKYDLAYSVSKAALEMSTKILALELAPKGIRVNNVSPGVIQDRDKVSPEQQMAIGVTPLAQLGQPLDVAKAVVFLASTDAQFITGASIIVDGGVVFNAGVANIIDRPT</sequence>
<protein>
    <submittedName>
        <fullName evidence="1">Uncharacterized protein</fullName>
    </submittedName>
</protein>
<dbReference type="OrthoDB" id="47007at2759"/>
<dbReference type="InterPro" id="IPR002347">
    <property type="entry name" value="SDR_fam"/>
</dbReference>
<proteinExistence type="predicted"/>
<dbReference type="Pfam" id="PF13561">
    <property type="entry name" value="adh_short_C2"/>
    <property type="match status" value="1"/>
</dbReference>
<evidence type="ECO:0000313" key="1">
    <source>
        <dbReference type="EMBL" id="CAD7630430.1"/>
    </source>
</evidence>
<reference evidence="1" key="1">
    <citation type="submission" date="2020-11" db="EMBL/GenBank/DDBJ databases">
        <authorList>
            <person name="Tran Van P."/>
        </authorList>
    </citation>
    <scope>NUCLEOTIDE SEQUENCE</scope>
</reference>
<dbReference type="Gene3D" id="3.40.50.720">
    <property type="entry name" value="NAD(P)-binding Rossmann-like Domain"/>
    <property type="match status" value="1"/>
</dbReference>
<evidence type="ECO:0000313" key="2">
    <source>
        <dbReference type="Proteomes" id="UP000759131"/>
    </source>
</evidence>
<dbReference type="PRINTS" id="PR00080">
    <property type="entry name" value="SDRFAMILY"/>
</dbReference>
<dbReference type="PRINTS" id="PR00081">
    <property type="entry name" value="GDHRDH"/>
</dbReference>
<dbReference type="InterPro" id="IPR036291">
    <property type="entry name" value="NAD(P)-bd_dom_sf"/>
</dbReference>
<dbReference type="SUPFAM" id="SSF51735">
    <property type="entry name" value="NAD(P)-binding Rossmann-fold domains"/>
    <property type="match status" value="1"/>
</dbReference>